<dbReference type="EMBL" id="JAGYPE010000008">
    <property type="protein sequence ID" value="MBS4187291.1"/>
    <property type="molecule type" value="Genomic_DNA"/>
</dbReference>
<reference evidence="4" key="1">
    <citation type="submission" date="2021-05" db="EMBL/GenBank/DDBJ databases">
        <title>Novel Bacillus species.</title>
        <authorList>
            <person name="Liu G."/>
        </authorList>
    </citation>
    <scope>NUCLEOTIDE SEQUENCE</scope>
    <source>
        <strain evidence="4">FJAT-50051</strain>
    </source>
</reference>
<name>A0A942T968_9BACI</name>
<evidence type="ECO:0000256" key="2">
    <source>
        <dbReference type="ARBA" id="ARBA00023002"/>
    </source>
</evidence>
<dbReference type="InterPro" id="IPR036291">
    <property type="entry name" value="NAD(P)-bd_dom_sf"/>
</dbReference>
<dbReference type="Pfam" id="PF00106">
    <property type="entry name" value="adh_short"/>
    <property type="match status" value="1"/>
</dbReference>
<protein>
    <submittedName>
        <fullName evidence="4">SDR family oxidoreductase</fullName>
    </submittedName>
</protein>
<dbReference type="PRINTS" id="PR00081">
    <property type="entry name" value="GDHRDH"/>
</dbReference>
<dbReference type="SUPFAM" id="SSF51735">
    <property type="entry name" value="NAD(P)-binding Rossmann-fold domains"/>
    <property type="match status" value="1"/>
</dbReference>
<dbReference type="Gene3D" id="3.40.50.720">
    <property type="entry name" value="NAD(P)-binding Rossmann-like Domain"/>
    <property type="match status" value="1"/>
</dbReference>
<sequence>MQITGAVTLVTGANRGLGREYARQLVERGATVYAAARQPSTIDLDGVTPLQLDITDPEQVAAAARTAGDVTLLVNNAGISTGTDLVTGDLDLAHREMDTHFWGTAAVLRAFAPVLGRNGGGAVVNVLSALSWFSTPGAGAYHAAKAAEWALTNSARLELAAQGTLVTGVHLGAADTDLTKGYDGPKVTPGQVVDATLAAVEADETEVLVDQWSELVKVTLADAPATRDARIAAALSS</sequence>
<comment type="similarity">
    <text evidence="1 3">Belongs to the short-chain dehydrogenases/reductases (SDR) family.</text>
</comment>
<organism evidence="4">
    <name type="scientific">Neobacillus citreus</name>
    <dbReference type="NCBI Taxonomy" id="2833578"/>
    <lineage>
        <taxon>Bacteria</taxon>
        <taxon>Bacillati</taxon>
        <taxon>Bacillota</taxon>
        <taxon>Bacilli</taxon>
        <taxon>Bacillales</taxon>
        <taxon>Bacillaceae</taxon>
        <taxon>Neobacillus</taxon>
    </lineage>
</organism>
<gene>
    <name evidence="4" type="ORF">KHB02_38635</name>
</gene>
<dbReference type="GO" id="GO:0016491">
    <property type="term" value="F:oxidoreductase activity"/>
    <property type="evidence" value="ECO:0007669"/>
    <property type="project" value="UniProtKB-KW"/>
</dbReference>
<dbReference type="GO" id="GO:0016020">
    <property type="term" value="C:membrane"/>
    <property type="evidence" value="ECO:0007669"/>
    <property type="project" value="TreeGrafter"/>
</dbReference>
<dbReference type="PANTHER" id="PTHR44196:SF1">
    <property type="entry name" value="DEHYDROGENASE_REDUCTASE SDR FAMILY MEMBER 7B"/>
    <property type="match status" value="1"/>
</dbReference>
<proteinExistence type="inferred from homology"/>
<comment type="caution">
    <text evidence="4">The sequence shown here is derived from an EMBL/GenBank/DDBJ whole genome shotgun (WGS) entry which is preliminary data.</text>
</comment>
<dbReference type="PANTHER" id="PTHR44196">
    <property type="entry name" value="DEHYDROGENASE/REDUCTASE SDR FAMILY MEMBER 7B"/>
    <property type="match status" value="1"/>
</dbReference>
<accession>A0A942T968</accession>
<dbReference type="NCBIfam" id="NF006119">
    <property type="entry name" value="PRK08264.1-5"/>
    <property type="match status" value="1"/>
</dbReference>
<keyword evidence="2" id="KW-0560">Oxidoreductase</keyword>
<evidence type="ECO:0000256" key="3">
    <source>
        <dbReference type="RuleBase" id="RU000363"/>
    </source>
</evidence>
<dbReference type="PRINTS" id="PR00080">
    <property type="entry name" value="SDRFAMILY"/>
</dbReference>
<evidence type="ECO:0000256" key="1">
    <source>
        <dbReference type="ARBA" id="ARBA00006484"/>
    </source>
</evidence>
<evidence type="ECO:0000313" key="4">
    <source>
        <dbReference type="EMBL" id="MBS4187291.1"/>
    </source>
</evidence>
<dbReference type="InterPro" id="IPR002347">
    <property type="entry name" value="SDR_fam"/>
</dbReference>
<dbReference type="AlphaFoldDB" id="A0A942T968"/>